<evidence type="ECO:0000313" key="3">
    <source>
        <dbReference type="Proteomes" id="UP000269374"/>
    </source>
</evidence>
<organism evidence="2 3">
    <name type="scientific">Lactococcus allomyrinae</name>
    <dbReference type="NCBI Taxonomy" id="2419773"/>
    <lineage>
        <taxon>Bacteria</taxon>
        <taxon>Bacillati</taxon>
        <taxon>Bacillota</taxon>
        <taxon>Bacilli</taxon>
        <taxon>Lactobacillales</taxon>
        <taxon>Streptococcaceae</taxon>
        <taxon>Lactococcus</taxon>
    </lineage>
</organism>
<keyword evidence="1" id="KW-0472">Membrane</keyword>
<proteinExistence type="predicted"/>
<feature type="transmembrane region" description="Helical" evidence="1">
    <location>
        <begin position="59"/>
        <end position="82"/>
    </location>
</feature>
<protein>
    <submittedName>
        <fullName evidence="2">Uncharacterized protein</fullName>
    </submittedName>
</protein>
<sequence>MKYKRGIFYLLHLISPYNILFFFLVLIFFNLFNLIFQYFRMDKEFGNLDVLLFGNTGFLFGAFNGFTLIFYILPLVGVVYFIEKWTTTSTFLLYSRRNRRVLMSRLISTAILLLFYLLLIIVSFLITFTIVRYFVVDVDTTTSWKLTITFRMFLVKYVQFITIAHGFLIILLYVKNRYIILFLLLALFIYSLVEQPPWLTPLFLIDRSQILVNSFSFFIFIGKLIILNVIIFSIGSLIQNMKKIKEHYGY</sequence>
<keyword evidence="3" id="KW-1185">Reference proteome</keyword>
<dbReference type="Proteomes" id="UP000269374">
    <property type="component" value="Chromosome"/>
</dbReference>
<reference evidence="2 3" key="1">
    <citation type="submission" date="2018-09" db="EMBL/GenBank/DDBJ databases">
        <title>Genome sequencing of strain 1JSPR-7.</title>
        <authorList>
            <person name="Heo J."/>
            <person name="Kim S.-J."/>
            <person name="Kwon S.-W."/>
        </authorList>
    </citation>
    <scope>NUCLEOTIDE SEQUENCE [LARGE SCALE GENOMIC DNA]</scope>
    <source>
        <strain evidence="2 3">1JSPR-7</strain>
    </source>
</reference>
<accession>A0A387BBH5</accession>
<keyword evidence="1" id="KW-1133">Transmembrane helix</keyword>
<dbReference type="EMBL" id="CP032627">
    <property type="protein sequence ID" value="AYG01123.1"/>
    <property type="molecule type" value="Genomic_DNA"/>
</dbReference>
<evidence type="ECO:0000256" key="1">
    <source>
        <dbReference type="SAM" id="Phobius"/>
    </source>
</evidence>
<dbReference type="RefSeq" id="WP_120772503.1">
    <property type="nucleotide sequence ID" value="NZ_CP032627.1"/>
</dbReference>
<evidence type="ECO:0000313" key="2">
    <source>
        <dbReference type="EMBL" id="AYG01123.1"/>
    </source>
</evidence>
<dbReference type="AlphaFoldDB" id="A0A387BBH5"/>
<feature type="transmembrane region" description="Helical" evidence="1">
    <location>
        <begin position="154"/>
        <end position="173"/>
    </location>
</feature>
<name>A0A387BBH5_9LACT</name>
<keyword evidence="1" id="KW-0812">Transmembrane</keyword>
<feature type="transmembrane region" description="Helical" evidence="1">
    <location>
        <begin position="178"/>
        <end position="195"/>
    </location>
</feature>
<gene>
    <name evidence="2" type="ORF">D7I46_08470</name>
</gene>
<dbReference type="KEGG" id="lact:D7I46_08470"/>
<feature type="transmembrane region" description="Helical" evidence="1">
    <location>
        <begin position="103"/>
        <end position="134"/>
    </location>
</feature>
<feature type="transmembrane region" description="Helical" evidence="1">
    <location>
        <begin position="215"/>
        <end position="238"/>
    </location>
</feature>